<gene>
    <name evidence="1" type="ORF">OMM_05177</name>
</gene>
<reference evidence="2" key="1">
    <citation type="submission" date="2012-11" db="EMBL/GenBank/DDBJ databases">
        <authorList>
            <person name="Lucero-Rivera Y.E."/>
            <person name="Tovar-Ramirez D."/>
        </authorList>
    </citation>
    <scope>NUCLEOTIDE SEQUENCE [LARGE SCALE GENOMIC DNA]</scope>
    <source>
        <strain evidence="2">Araruama</strain>
    </source>
</reference>
<comment type="caution">
    <text evidence="1">The sequence shown here is derived from an EMBL/GenBank/DDBJ whole genome shotgun (WGS) entry which is preliminary data.</text>
</comment>
<evidence type="ECO:0000313" key="1">
    <source>
        <dbReference type="EMBL" id="ETR67361.1"/>
    </source>
</evidence>
<proteinExistence type="predicted"/>
<evidence type="ECO:0000313" key="2">
    <source>
        <dbReference type="Proteomes" id="UP000189670"/>
    </source>
</evidence>
<dbReference type="EMBL" id="ATBP01001420">
    <property type="protein sequence ID" value="ETR67361.1"/>
    <property type="molecule type" value="Genomic_DNA"/>
</dbReference>
<protein>
    <submittedName>
        <fullName evidence="1">Uncharacterized protein</fullName>
    </submittedName>
</protein>
<dbReference type="AlphaFoldDB" id="A0A1V1NXT0"/>
<organism evidence="1 2">
    <name type="scientific">Candidatus Magnetoglobus multicellularis str. Araruama</name>
    <dbReference type="NCBI Taxonomy" id="890399"/>
    <lineage>
        <taxon>Bacteria</taxon>
        <taxon>Pseudomonadati</taxon>
        <taxon>Thermodesulfobacteriota</taxon>
        <taxon>Desulfobacteria</taxon>
        <taxon>Desulfobacterales</taxon>
        <taxon>Desulfobacteraceae</taxon>
        <taxon>Candidatus Magnetoglobus</taxon>
    </lineage>
</organism>
<name>A0A1V1NXT0_9BACT</name>
<accession>A0A1V1NXT0</accession>
<dbReference type="Proteomes" id="UP000189670">
    <property type="component" value="Unassembled WGS sequence"/>
</dbReference>
<sequence>MYMSKRDNELLDHLVFNVRILSFKQIYSFYWGGSKSSKAAARRRLNELGSNKLLHREQVLTSPLFALTGPLYEWDIGQSWPDYEKISKLLNQRWSQEAPTITSVYYASKKAVNRLGGYFEKFNRSRGGHNLNISQIYLNLLNNKQLANRTWIGKANLTEFAEKDDRIPDAILKKIMSQILPSG</sequence>